<evidence type="ECO:0000313" key="6">
    <source>
        <dbReference type="EMBL" id="BAD82860.1"/>
    </source>
</evidence>
<dbReference type="InterPro" id="IPR050227">
    <property type="entry name" value="Rab"/>
</dbReference>
<dbReference type="VEuPathDB" id="AmoebaDB:EHI8A_111700"/>
<dbReference type="SMART" id="SM00176">
    <property type="entry name" value="RAN"/>
    <property type="match status" value="1"/>
</dbReference>
<feature type="non-terminal residue" evidence="6">
    <location>
        <position position="1"/>
    </location>
</feature>
<feature type="region of interest" description="Disordered" evidence="5">
    <location>
        <begin position="211"/>
        <end position="233"/>
    </location>
</feature>
<evidence type="ECO:0000256" key="4">
    <source>
        <dbReference type="ARBA" id="ARBA00023288"/>
    </source>
</evidence>
<dbReference type="InterPro" id="IPR001806">
    <property type="entry name" value="Small_GTPase"/>
</dbReference>
<dbReference type="HOGENOM" id="CLU_041217_10_1_1"/>
<dbReference type="Gene3D" id="3.40.50.300">
    <property type="entry name" value="P-loop containing nucleotide triphosphate hydrolases"/>
    <property type="match status" value="1"/>
</dbReference>
<accession>Q5NT04</accession>
<dbReference type="CDD" id="cd00154">
    <property type="entry name" value="Rab"/>
    <property type="match status" value="1"/>
</dbReference>
<proteinExistence type="inferred from homology"/>
<keyword evidence="4" id="KW-0449">Lipoprotein</keyword>
<dbReference type="VEuPathDB" id="AmoebaDB:EHI7A_104910"/>
<dbReference type="SMART" id="SM00173">
    <property type="entry name" value="RAS"/>
    <property type="match status" value="1"/>
</dbReference>
<evidence type="ECO:0000256" key="1">
    <source>
        <dbReference type="ARBA" id="ARBA00010142"/>
    </source>
</evidence>
<organism evidence="6">
    <name type="scientific">Entamoeba histolytica</name>
    <dbReference type="NCBI Taxonomy" id="5759"/>
    <lineage>
        <taxon>Eukaryota</taxon>
        <taxon>Amoebozoa</taxon>
        <taxon>Evosea</taxon>
        <taxon>Archamoebae</taxon>
        <taxon>Mastigamoebida</taxon>
        <taxon>Entamoebidae</taxon>
        <taxon>Entamoeba</taxon>
    </lineage>
</organism>
<protein>
    <submittedName>
        <fullName evidence="6">Small GTPase EhRabX12</fullName>
    </submittedName>
</protein>
<dbReference type="VEuPathDB" id="AmoebaDB:KM1_155980"/>
<comment type="similarity">
    <text evidence="1">Belongs to the small GTPase superfamily. Rho family.</text>
</comment>
<dbReference type="FunFam" id="3.40.50.300:FF:002758">
    <property type="entry name" value="Ras-related protein Rab-1A, putative"/>
    <property type="match status" value="1"/>
</dbReference>
<evidence type="ECO:0000256" key="2">
    <source>
        <dbReference type="ARBA" id="ARBA00022741"/>
    </source>
</evidence>
<dbReference type="Pfam" id="PF00071">
    <property type="entry name" value="Ras"/>
    <property type="match status" value="1"/>
</dbReference>
<evidence type="ECO:0000256" key="3">
    <source>
        <dbReference type="ARBA" id="ARBA00023134"/>
    </source>
</evidence>
<reference evidence="6" key="1">
    <citation type="journal article" date="2005" name="Exp. Parasitol.">
        <title>The diversity of Rab GTPases in Entamoeba histolytica.</title>
        <authorList>
            <person name="Saito-Nakano Y."/>
            <person name="Loftus B.J."/>
            <person name="Hall N."/>
            <person name="Nozaki T."/>
        </authorList>
    </citation>
    <scope>NUCLEOTIDE SEQUENCE</scope>
</reference>
<dbReference type="SUPFAM" id="SSF52540">
    <property type="entry name" value="P-loop containing nucleoside triphosphate hydrolases"/>
    <property type="match status" value="1"/>
</dbReference>
<feature type="compositionally biased region" description="Polar residues" evidence="5">
    <location>
        <begin position="214"/>
        <end position="233"/>
    </location>
</feature>
<dbReference type="PROSITE" id="PS51421">
    <property type="entry name" value="RAS"/>
    <property type="match status" value="1"/>
</dbReference>
<evidence type="ECO:0000256" key="5">
    <source>
        <dbReference type="SAM" id="MobiDB-lite"/>
    </source>
</evidence>
<name>Q5NT04_ENTHI</name>
<dbReference type="SMART" id="SM00174">
    <property type="entry name" value="RHO"/>
    <property type="match status" value="1"/>
</dbReference>
<dbReference type="VEuPathDB" id="AmoebaDB:EHI_021210"/>
<dbReference type="NCBIfam" id="TIGR00231">
    <property type="entry name" value="small_GTP"/>
    <property type="match status" value="1"/>
</dbReference>
<dbReference type="EMBL" id="AB197096">
    <property type="protein sequence ID" value="BAD82860.1"/>
    <property type="molecule type" value="Genomic_DNA"/>
</dbReference>
<keyword evidence="2" id="KW-0547">Nucleotide-binding</keyword>
<dbReference type="GO" id="GO:0005525">
    <property type="term" value="F:GTP binding"/>
    <property type="evidence" value="ECO:0007669"/>
    <property type="project" value="UniProtKB-KW"/>
</dbReference>
<dbReference type="PROSITE" id="PS51419">
    <property type="entry name" value="RAB"/>
    <property type="match status" value="1"/>
</dbReference>
<dbReference type="GO" id="GO:0003924">
    <property type="term" value="F:GTPase activity"/>
    <property type="evidence" value="ECO:0007669"/>
    <property type="project" value="InterPro"/>
</dbReference>
<keyword evidence="3" id="KW-0342">GTP-binding</keyword>
<dbReference type="InterPro" id="IPR027417">
    <property type="entry name" value="P-loop_NTPase"/>
</dbReference>
<dbReference type="VEuPathDB" id="AmoebaDB:EHI5A_035210"/>
<dbReference type="InterPro" id="IPR005225">
    <property type="entry name" value="Small_GTP-bd"/>
</dbReference>
<dbReference type="SMART" id="SM00175">
    <property type="entry name" value="RAB"/>
    <property type="match status" value="1"/>
</dbReference>
<sequence length="233" mass="26568">MLLMTIYLVLFVDFIFFFISESSIEKYIKKSNILNKLNSRDVILLKVLLIGDISVGKTSLLLRYCDSTFSTTYITTIGVDFKVATMKRNGRTIKMQIWDTAGSERFRSIVNSYYKASNGCFLVYDITDATSFNNVMMWYTALKEECPECEVMLIGSKSDLSYRRCVQTQTAMEFAKQHQMSFLETSAKEGSNVTLMFQQLVDLMLKNKIPPSPDKNSSISFSKPLTESKNSCC</sequence>
<dbReference type="AlphaFoldDB" id="Q5NT04"/>
<dbReference type="PROSITE" id="PS51420">
    <property type="entry name" value="RHO"/>
    <property type="match status" value="1"/>
</dbReference>
<dbReference type="PANTHER" id="PTHR47977">
    <property type="entry name" value="RAS-RELATED PROTEIN RAB"/>
    <property type="match status" value="1"/>
</dbReference>
<gene>
    <name evidence="6" type="primary">EhRabX12</name>
</gene>
<dbReference type="PRINTS" id="PR00449">
    <property type="entry name" value="RASTRNSFRMNG"/>
</dbReference>